<dbReference type="OrthoDB" id="10261563at2759"/>
<name>A0A5N5QQI2_9AGAM</name>
<dbReference type="PANTHER" id="PTHR22306:SF2">
    <property type="entry name" value="CHROMOSOME 7 OPEN READING FRAME 50"/>
    <property type="match status" value="1"/>
</dbReference>
<feature type="chain" id="PRO_5024323601" description="WKF domain-containing protein" evidence="2">
    <location>
        <begin position="31"/>
        <end position="317"/>
    </location>
</feature>
<evidence type="ECO:0000313" key="4">
    <source>
        <dbReference type="EMBL" id="KAB5593416.1"/>
    </source>
</evidence>
<feature type="compositionally biased region" description="Basic residues" evidence="1">
    <location>
        <begin position="114"/>
        <end position="124"/>
    </location>
</feature>
<reference evidence="4 5" key="1">
    <citation type="journal article" date="2019" name="Fungal Biol. Biotechnol.">
        <title>Draft genome sequence of fastidious pathogen Ceratobasidium theobromae, which causes vascular-streak dieback in Theobroma cacao.</title>
        <authorList>
            <person name="Ali S.S."/>
            <person name="Asman A."/>
            <person name="Shao J."/>
            <person name="Firmansyah A.P."/>
            <person name="Susilo A.W."/>
            <person name="Rosmana A."/>
            <person name="McMahon P."/>
            <person name="Junaid M."/>
            <person name="Guest D."/>
            <person name="Kheng T.Y."/>
            <person name="Meinhardt L.W."/>
            <person name="Bailey B.A."/>
        </authorList>
    </citation>
    <scope>NUCLEOTIDE SEQUENCE [LARGE SCALE GENOMIC DNA]</scope>
    <source>
        <strain evidence="4 5">CT2</strain>
    </source>
</reference>
<feature type="signal peptide" evidence="2">
    <location>
        <begin position="1"/>
        <end position="30"/>
    </location>
</feature>
<sequence length="317" mass="35018">MVDEVDGRGNWCQWLLCLNLIMATVPTTTASNSSEKSKKNSRKKSLRTQADSGQNEKKRKKIGHSDSALEERTSTSAQAAEDPVKRPKKKQKQNELKPTSGTNGQAADPNNVGKRPKREKRAKGNKLEGPSPKDKIRIADVPVAYTNPLTDNTLSDLAQRGLAYVYQYAQHISLPSDFERAAKQPWKFNKARQNWILRNITDPDTITNSYFSLALVYVTSIQGGARNALEKSCKAIKKETKTTKTPELQAQDELAEAKVEISPSKGKAGSTKKVAFATEDTEPQAANPDVLVLSKAKRKRAKAILKVLKGKVQPHDI</sequence>
<dbReference type="InterPro" id="IPR019327">
    <property type="entry name" value="WKF"/>
</dbReference>
<keyword evidence="5" id="KW-1185">Reference proteome</keyword>
<evidence type="ECO:0000256" key="1">
    <source>
        <dbReference type="SAM" id="MobiDB-lite"/>
    </source>
</evidence>
<dbReference type="AlphaFoldDB" id="A0A5N5QQI2"/>
<evidence type="ECO:0000259" key="3">
    <source>
        <dbReference type="Pfam" id="PF10180"/>
    </source>
</evidence>
<dbReference type="Proteomes" id="UP000383932">
    <property type="component" value="Unassembled WGS sequence"/>
</dbReference>
<evidence type="ECO:0000313" key="5">
    <source>
        <dbReference type="Proteomes" id="UP000383932"/>
    </source>
</evidence>
<accession>A0A5N5QQI2</accession>
<proteinExistence type="predicted"/>
<feature type="compositionally biased region" description="Polar residues" evidence="1">
    <location>
        <begin position="96"/>
        <end position="105"/>
    </location>
</feature>
<dbReference type="Pfam" id="PF10180">
    <property type="entry name" value="WKF"/>
    <property type="match status" value="1"/>
</dbReference>
<gene>
    <name evidence="4" type="ORF">CTheo_3154</name>
</gene>
<organism evidence="4 5">
    <name type="scientific">Ceratobasidium theobromae</name>
    <dbReference type="NCBI Taxonomy" id="1582974"/>
    <lineage>
        <taxon>Eukaryota</taxon>
        <taxon>Fungi</taxon>
        <taxon>Dikarya</taxon>
        <taxon>Basidiomycota</taxon>
        <taxon>Agaricomycotina</taxon>
        <taxon>Agaricomycetes</taxon>
        <taxon>Cantharellales</taxon>
        <taxon>Ceratobasidiaceae</taxon>
        <taxon>Ceratobasidium</taxon>
    </lineage>
</organism>
<dbReference type="PANTHER" id="PTHR22306">
    <property type="entry name" value="CHROMOSOME 7 OPEN READING FRAME 50"/>
    <property type="match status" value="1"/>
</dbReference>
<keyword evidence="2" id="KW-0732">Signal</keyword>
<protein>
    <recommendedName>
        <fullName evidence="3">WKF domain-containing protein</fullName>
    </recommendedName>
</protein>
<feature type="domain" description="WKF" evidence="3">
    <location>
        <begin position="182"/>
        <end position="236"/>
    </location>
</feature>
<comment type="caution">
    <text evidence="4">The sequence shown here is derived from an EMBL/GenBank/DDBJ whole genome shotgun (WGS) entry which is preliminary data.</text>
</comment>
<evidence type="ECO:0000256" key="2">
    <source>
        <dbReference type="SAM" id="SignalP"/>
    </source>
</evidence>
<feature type="compositionally biased region" description="Basic and acidic residues" evidence="1">
    <location>
        <begin position="63"/>
        <end position="73"/>
    </location>
</feature>
<feature type="region of interest" description="Disordered" evidence="1">
    <location>
        <begin position="28"/>
        <end position="134"/>
    </location>
</feature>
<dbReference type="EMBL" id="SSOP01000038">
    <property type="protein sequence ID" value="KAB5593416.1"/>
    <property type="molecule type" value="Genomic_DNA"/>
</dbReference>